<proteinExistence type="predicted"/>
<dbReference type="Gene3D" id="3.40.50.11550">
    <property type="match status" value="1"/>
</dbReference>
<keyword evidence="4" id="KW-1185">Reference proteome</keyword>
<evidence type="ECO:0000313" key="4">
    <source>
        <dbReference type="Proteomes" id="UP001196136"/>
    </source>
</evidence>
<accession>A0ABS7ENZ2</accession>
<evidence type="ECO:0000259" key="2">
    <source>
        <dbReference type="Pfam" id="PF04187"/>
    </source>
</evidence>
<dbReference type="CDD" id="cd14727">
    <property type="entry name" value="ChanN-like"/>
    <property type="match status" value="1"/>
</dbReference>
<dbReference type="Proteomes" id="UP001196136">
    <property type="component" value="Unassembled WGS sequence"/>
</dbReference>
<sequence length="284" mass="32717">MKKSLFLLTFVLTFLTVSAQKEPYIIYNAKGKKVSYKKMLKTLEKKDMVLFGELHNNPIAHWLQYELTADLHSKRQLILGAEMMEADNQDELNDYLSGKIDYKALDSTARLWNNHKTDYAPLIDFAKDSSLVFVASNVPRRYASLVYKGGGFQALDTLSQEEKRWIAPLPITYDPELPGYRNMLKMMGEHATPSLAMAQALKDATMAHFILQNYKEGALFLHFNGAYHSNDYEGILWYLQLQRPELEYGTISTVLQEDVQKLQEENYHIADFIICVDQDMTTSY</sequence>
<feature type="chain" id="PRO_5045801740" evidence="1">
    <location>
        <begin position="20"/>
        <end position="284"/>
    </location>
</feature>
<comment type="caution">
    <text evidence="3">The sequence shown here is derived from an EMBL/GenBank/DDBJ whole genome shotgun (WGS) entry which is preliminary data.</text>
</comment>
<dbReference type="RefSeq" id="WP_220112919.1">
    <property type="nucleotide sequence ID" value="NZ_JAHZSV010000005.1"/>
</dbReference>
<evidence type="ECO:0000256" key="1">
    <source>
        <dbReference type="SAM" id="SignalP"/>
    </source>
</evidence>
<dbReference type="SUPFAM" id="SSF159501">
    <property type="entry name" value="EreA/ChaN-like"/>
    <property type="match status" value="1"/>
</dbReference>
<keyword evidence="1" id="KW-0732">Signal</keyword>
<dbReference type="EMBL" id="JAHZSV010000005">
    <property type="protein sequence ID" value="MBW8199290.1"/>
    <property type="molecule type" value="Genomic_DNA"/>
</dbReference>
<name>A0ABS7ENZ2_9FLAO</name>
<organism evidence="3 4">
    <name type="scientific">Flagellimonas abyssi</name>
    <dbReference type="NCBI Taxonomy" id="2864871"/>
    <lineage>
        <taxon>Bacteria</taxon>
        <taxon>Pseudomonadati</taxon>
        <taxon>Bacteroidota</taxon>
        <taxon>Flavobacteriia</taxon>
        <taxon>Flavobacteriales</taxon>
        <taxon>Flavobacteriaceae</taxon>
        <taxon>Flagellimonas</taxon>
    </lineage>
</organism>
<protein>
    <submittedName>
        <fullName evidence="3">ChaN family lipoprotein</fullName>
    </submittedName>
</protein>
<feature type="domain" description="Haem-binding uptake Tiki superfamily ChaN" evidence="2">
    <location>
        <begin position="39"/>
        <end position="239"/>
    </location>
</feature>
<reference evidence="3 4" key="1">
    <citation type="submission" date="2021-08" db="EMBL/GenBank/DDBJ databases">
        <title>Muricauda profundi sp. nov., a marine bacterium isolated from deep seawater of the Mariana Trench.</title>
        <authorList>
            <person name="Wei Y."/>
        </authorList>
    </citation>
    <scope>NUCLEOTIDE SEQUENCE [LARGE SCALE GENOMIC DNA]</scope>
    <source>
        <strain evidence="3 4">W52</strain>
    </source>
</reference>
<dbReference type="Pfam" id="PF04187">
    <property type="entry name" value="Cofac_haem_bdg"/>
    <property type="match status" value="1"/>
</dbReference>
<dbReference type="InterPro" id="IPR007314">
    <property type="entry name" value="Cofac_haem-bd_dom"/>
</dbReference>
<gene>
    <name evidence="3" type="ORF">K1F36_05585</name>
</gene>
<evidence type="ECO:0000313" key="3">
    <source>
        <dbReference type="EMBL" id="MBW8199290.1"/>
    </source>
</evidence>
<feature type="signal peptide" evidence="1">
    <location>
        <begin position="1"/>
        <end position="19"/>
    </location>
</feature>
<keyword evidence="3" id="KW-0449">Lipoprotein</keyword>